<dbReference type="RefSeq" id="WP_226395191.1">
    <property type="nucleotide sequence ID" value="NZ_JADCKL010000009.1"/>
</dbReference>
<gene>
    <name evidence="3" type="ORF">INF30_10725</name>
</gene>
<dbReference type="InterPro" id="IPR011009">
    <property type="entry name" value="Kinase-like_dom_sf"/>
</dbReference>
<dbReference type="PANTHER" id="PTHR39179">
    <property type="entry name" value="SPORE COAT PROTEIN I"/>
    <property type="match status" value="1"/>
</dbReference>
<evidence type="ECO:0000313" key="4">
    <source>
        <dbReference type="Proteomes" id="UP000758652"/>
    </source>
</evidence>
<dbReference type="InterPro" id="IPR002575">
    <property type="entry name" value="Aminoglycoside_PTrfase"/>
</dbReference>
<dbReference type="Proteomes" id="UP000758652">
    <property type="component" value="Unassembled WGS sequence"/>
</dbReference>
<proteinExistence type="predicted"/>
<dbReference type="Gene3D" id="3.90.1200.10">
    <property type="match status" value="1"/>
</dbReference>
<sequence>MQDYELSILEQYPINVKCTRKTRGAFFCDTDQGLFLLREAGVSRRQVLLMRHVGVHLYREGNMRTDLPVANCDGEYVSTSPEGRNYILKQWFRGRECDIRKSRELLEGTANLAHLHRFMQQVPPCPDPEPESGPEEDSGERAQSPAADAAFEPESLKKEYERHNRELKKIRRFMRGQSPKGEFEMEFLRCFDGMYEWARQAAEELERTDFGELWDGARENGAMIHGDYNYHNILVTAGGYAITNFDRCRVGIQMEDLYYFLRKAMEKHGWNVRSGDHMLDAYSAIRPLSGTEIEYLKIRLIYPEKFWKLADSYYCSNKAWIPAKNVEKLKTVVMQTEEKSRFLEQLFSFSL</sequence>
<dbReference type="EMBL" id="JADCKL010000009">
    <property type="protein sequence ID" value="MBE5063731.1"/>
    <property type="molecule type" value="Genomic_DNA"/>
</dbReference>
<dbReference type="PANTHER" id="PTHR39179:SF1">
    <property type="entry name" value="SPORE COAT PROTEIN I"/>
    <property type="match status" value="1"/>
</dbReference>
<accession>A0ABR9RL77</accession>
<evidence type="ECO:0000313" key="3">
    <source>
        <dbReference type="EMBL" id="MBE5063731.1"/>
    </source>
</evidence>
<keyword evidence="4" id="KW-1185">Reference proteome</keyword>
<organism evidence="3 4">
    <name type="scientific">Claveliimonas monacensis</name>
    <dbReference type="NCBI Taxonomy" id="2779351"/>
    <lineage>
        <taxon>Bacteria</taxon>
        <taxon>Bacillati</taxon>
        <taxon>Bacillota</taxon>
        <taxon>Clostridia</taxon>
        <taxon>Lachnospirales</taxon>
        <taxon>Lachnospiraceae</taxon>
        <taxon>Claveliimonas</taxon>
    </lineage>
</organism>
<evidence type="ECO:0000256" key="1">
    <source>
        <dbReference type="SAM" id="MobiDB-lite"/>
    </source>
</evidence>
<comment type="caution">
    <text evidence="3">The sequence shown here is derived from an EMBL/GenBank/DDBJ whole genome shotgun (WGS) entry which is preliminary data.</text>
</comment>
<protein>
    <submittedName>
        <fullName evidence="3">Phosphotransferase</fullName>
    </submittedName>
</protein>
<feature type="compositionally biased region" description="Acidic residues" evidence="1">
    <location>
        <begin position="128"/>
        <end position="138"/>
    </location>
</feature>
<dbReference type="SUPFAM" id="SSF56112">
    <property type="entry name" value="Protein kinase-like (PK-like)"/>
    <property type="match status" value="1"/>
</dbReference>
<dbReference type="Pfam" id="PF01636">
    <property type="entry name" value="APH"/>
    <property type="match status" value="1"/>
</dbReference>
<feature type="domain" description="Aminoglycoside phosphotransferase" evidence="2">
    <location>
        <begin position="84"/>
        <end position="273"/>
    </location>
</feature>
<evidence type="ECO:0000259" key="2">
    <source>
        <dbReference type="Pfam" id="PF01636"/>
    </source>
</evidence>
<name>A0ABR9RL77_9FIRM</name>
<feature type="region of interest" description="Disordered" evidence="1">
    <location>
        <begin position="121"/>
        <end position="153"/>
    </location>
</feature>
<dbReference type="InterPro" id="IPR047175">
    <property type="entry name" value="CotS-like"/>
</dbReference>
<reference evidence="3 4" key="1">
    <citation type="submission" date="2020-10" db="EMBL/GenBank/DDBJ databases">
        <title>ChiBAC.</title>
        <authorList>
            <person name="Zenner C."/>
            <person name="Hitch T.C.A."/>
            <person name="Clavel T."/>
        </authorList>
    </citation>
    <scope>NUCLEOTIDE SEQUENCE [LARGE SCALE GENOMIC DNA]</scope>
    <source>
        <strain evidence="3 4">DSM 108991</strain>
    </source>
</reference>